<sequence length="382" mass="42056">MPERPSILEQEHEDFRAIARSFFDKEVVPFHEQWERDGIVDREVWRRAGERGLLCFDVDEAYGGAGISDFRYNMVLAEESARAGASGPGFAVHTDIIVPYISTLGTEEQKQRWLPGCVSGDLVTAIAMTEPGAGSDLQGIRTTAVDAGDHYVLNGSKTFISNGIMSDLVVVVCRTDPEAGHQGISLLVVERGMEGFERGRNLDKMGLHAQDTAELSFTDVHVPKENLLGAEGSGFVSLMENLPQERISIGCIAVAAIEHVLDLCLTYAKEREAFGKPIGKFQHNRFVLAEMATEAHIARVFINDCVLRLNAGEVDTALASMAKWWTTELQKRVVDAGVQLHGGYGYMNEYPISKAYTDSRIQTIYGGTTEIQKEIIGRMLGL</sequence>
<organism evidence="15 16">
    <name type="scientific">Nocardioides alpinus</name>
    <dbReference type="NCBI Taxonomy" id="748909"/>
    <lineage>
        <taxon>Bacteria</taxon>
        <taxon>Bacillati</taxon>
        <taxon>Actinomycetota</taxon>
        <taxon>Actinomycetes</taxon>
        <taxon>Propionibacteriales</taxon>
        <taxon>Nocardioidaceae</taxon>
        <taxon>Nocardioides</taxon>
    </lineage>
</organism>
<evidence type="ECO:0000256" key="2">
    <source>
        <dbReference type="ARBA" id="ARBA00005102"/>
    </source>
</evidence>
<dbReference type="PROSITE" id="PS00073">
    <property type="entry name" value="ACYL_COA_DH_2"/>
    <property type="match status" value="1"/>
</dbReference>
<comment type="function">
    <text evidence="7">Catalyzes the dehydrogenation at the alpha-beta position of ACP-bound acyl chains. This results in the introduction of a double bond in the lipidic chain, which is further transferred to the epsilon-amino group of lysine residue in the mycobactin core by MbtK.</text>
</comment>
<evidence type="ECO:0000259" key="11">
    <source>
        <dbReference type="Pfam" id="PF00441"/>
    </source>
</evidence>
<evidence type="ECO:0000259" key="13">
    <source>
        <dbReference type="Pfam" id="PF02771"/>
    </source>
</evidence>
<dbReference type="Pfam" id="PF02770">
    <property type="entry name" value="Acyl-CoA_dh_M"/>
    <property type="match status" value="1"/>
</dbReference>
<dbReference type="Pfam" id="PF02771">
    <property type="entry name" value="Acyl-CoA_dh_N"/>
    <property type="match status" value="1"/>
</dbReference>
<dbReference type="PANTHER" id="PTHR48083:SF20">
    <property type="entry name" value="LONG-CHAIN SPECIFIC ACYL-COA DEHYDROGENASE, MITOCHONDRIAL"/>
    <property type="match status" value="1"/>
</dbReference>
<evidence type="ECO:0000259" key="12">
    <source>
        <dbReference type="Pfam" id="PF02770"/>
    </source>
</evidence>
<evidence type="ECO:0000256" key="4">
    <source>
        <dbReference type="ARBA" id="ARBA00022630"/>
    </source>
</evidence>
<keyword evidence="5 10" id="KW-0274">FAD</keyword>
<dbReference type="PANTHER" id="PTHR48083">
    <property type="entry name" value="MEDIUM-CHAIN SPECIFIC ACYL-COA DEHYDROGENASE, MITOCHONDRIAL-RELATED"/>
    <property type="match status" value="1"/>
</dbReference>
<dbReference type="FunFam" id="1.10.540.10:FF:000009">
    <property type="entry name" value="Probable acyl-CoA dehydrogenase"/>
    <property type="match status" value="1"/>
</dbReference>
<dbReference type="Proteomes" id="UP000199113">
    <property type="component" value="Unassembled WGS sequence"/>
</dbReference>
<evidence type="ECO:0000256" key="8">
    <source>
        <dbReference type="ARBA" id="ARBA00040394"/>
    </source>
</evidence>
<comment type="similarity">
    <text evidence="3 10">Belongs to the acyl-CoA dehydrogenase family.</text>
</comment>
<dbReference type="GO" id="GO:0003995">
    <property type="term" value="F:acyl-CoA dehydrogenase activity"/>
    <property type="evidence" value="ECO:0007669"/>
    <property type="project" value="InterPro"/>
</dbReference>
<dbReference type="InterPro" id="IPR036250">
    <property type="entry name" value="AcylCo_DH-like_C"/>
</dbReference>
<protein>
    <recommendedName>
        <fullName evidence="8">Acyl-[acyl-carrier-protein] dehydrogenase MbtN</fullName>
    </recommendedName>
    <alternativeName>
        <fullName evidence="9">Mycobactin synthase protein N</fullName>
    </alternativeName>
</protein>
<dbReference type="RefSeq" id="WP_091200106.1">
    <property type="nucleotide sequence ID" value="NZ_FOKC01000008.1"/>
</dbReference>
<dbReference type="GO" id="GO:0005737">
    <property type="term" value="C:cytoplasm"/>
    <property type="evidence" value="ECO:0007669"/>
    <property type="project" value="TreeGrafter"/>
</dbReference>
<reference evidence="15" key="1">
    <citation type="submission" date="2016-10" db="EMBL/GenBank/DDBJ databases">
        <authorList>
            <person name="de Groot N.N."/>
        </authorList>
    </citation>
    <scope>NUCLEOTIDE SEQUENCE [LARGE SCALE GENOMIC DNA]</scope>
    <source>
        <strain evidence="15">CGMCC 1.10697</strain>
    </source>
</reference>
<feature type="domain" description="Acyl-CoA oxidase/dehydrogenase middle" evidence="12">
    <location>
        <begin position="125"/>
        <end position="220"/>
    </location>
</feature>
<evidence type="ECO:0000256" key="3">
    <source>
        <dbReference type="ARBA" id="ARBA00009347"/>
    </source>
</evidence>
<dbReference type="Pfam" id="PF00441">
    <property type="entry name" value="Acyl-CoA_dh_1"/>
    <property type="match status" value="1"/>
</dbReference>
<dbReference type="InterPro" id="IPR006089">
    <property type="entry name" value="Acyl-CoA_DH_CS"/>
</dbReference>
<dbReference type="Gene3D" id="2.40.110.10">
    <property type="entry name" value="Butyryl-CoA Dehydrogenase, subunit A, domain 2"/>
    <property type="match status" value="1"/>
</dbReference>
<dbReference type="InterPro" id="IPR046373">
    <property type="entry name" value="Acyl-CoA_Oxase/DH_mid-dom_sf"/>
</dbReference>
<dbReference type="FunFam" id="2.40.110.10:FF:000002">
    <property type="entry name" value="Acyl-CoA dehydrogenase fadE12"/>
    <property type="match status" value="1"/>
</dbReference>
<keyword evidence="17" id="KW-1185">Reference proteome</keyword>
<dbReference type="GO" id="GO:0033539">
    <property type="term" value="P:fatty acid beta-oxidation using acyl-CoA dehydrogenase"/>
    <property type="evidence" value="ECO:0007669"/>
    <property type="project" value="TreeGrafter"/>
</dbReference>
<dbReference type="OrthoDB" id="142556at2"/>
<comment type="cofactor">
    <cofactor evidence="1 10">
        <name>FAD</name>
        <dbReference type="ChEBI" id="CHEBI:57692"/>
    </cofactor>
</comment>
<dbReference type="EMBL" id="FOKC01000008">
    <property type="protein sequence ID" value="SFB35887.1"/>
    <property type="molecule type" value="Genomic_DNA"/>
</dbReference>
<evidence type="ECO:0000313" key="15">
    <source>
        <dbReference type="EMBL" id="SFB35887.1"/>
    </source>
</evidence>
<comment type="pathway">
    <text evidence="2">Siderophore biosynthesis; mycobactin biosynthesis.</text>
</comment>
<dbReference type="Gene3D" id="1.10.540.10">
    <property type="entry name" value="Acyl-CoA dehydrogenase/oxidase, N-terminal domain"/>
    <property type="match status" value="1"/>
</dbReference>
<evidence type="ECO:0000256" key="7">
    <source>
        <dbReference type="ARBA" id="ARBA00037085"/>
    </source>
</evidence>
<feature type="domain" description="Acyl-CoA dehydrogenase/oxidase C-terminal" evidence="11">
    <location>
        <begin position="232"/>
        <end position="380"/>
    </location>
</feature>
<evidence type="ECO:0000313" key="14">
    <source>
        <dbReference type="EMBL" id="PKH43523.1"/>
    </source>
</evidence>
<dbReference type="PROSITE" id="PS00072">
    <property type="entry name" value="ACYL_COA_DH_1"/>
    <property type="match status" value="1"/>
</dbReference>
<evidence type="ECO:0000256" key="9">
    <source>
        <dbReference type="ARBA" id="ARBA00042660"/>
    </source>
</evidence>
<feature type="domain" description="Acyl-CoA dehydrogenase/oxidase N-terminal" evidence="13">
    <location>
        <begin position="10"/>
        <end position="121"/>
    </location>
</feature>
<dbReference type="InterPro" id="IPR009100">
    <property type="entry name" value="AcylCoA_DH/oxidase_NM_dom_sf"/>
</dbReference>
<reference evidence="14 17" key="2">
    <citation type="submission" date="2017-12" db="EMBL/GenBank/DDBJ databases">
        <title>Pharmacopeia of the Arctic Ocean.</title>
        <authorList>
            <person name="Collins E."/>
            <person name="Ducluzeau A.-L."/>
        </authorList>
    </citation>
    <scope>NUCLEOTIDE SEQUENCE [LARGE SCALE GENOMIC DNA]</scope>
    <source>
        <strain evidence="14 17">DSM 23325</strain>
    </source>
</reference>
<keyword evidence="6 10" id="KW-0560">Oxidoreductase</keyword>
<dbReference type="AlphaFoldDB" id="A0A1I1AD29"/>
<evidence type="ECO:0000256" key="10">
    <source>
        <dbReference type="RuleBase" id="RU362125"/>
    </source>
</evidence>
<dbReference type="SUPFAM" id="SSF56645">
    <property type="entry name" value="Acyl-CoA dehydrogenase NM domain-like"/>
    <property type="match status" value="1"/>
</dbReference>
<evidence type="ECO:0000313" key="16">
    <source>
        <dbReference type="Proteomes" id="UP000199113"/>
    </source>
</evidence>
<dbReference type="STRING" id="748909.SAMN05192575_108164"/>
<dbReference type="InterPro" id="IPR006091">
    <property type="entry name" value="Acyl-CoA_Oxase/DH_mid-dom"/>
</dbReference>
<dbReference type="GO" id="GO:0050660">
    <property type="term" value="F:flavin adenine dinucleotide binding"/>
    <property type="evidence" value="ECO:0007669"/>
    <property type="project" value="InterPro"/>
</dbReference>
<dbReference type="EMBL" id="PJBV01000011">
    <property type="protein sequence ID" value="PKH43523.1"/>
    <property type="molecule type" value="Genomic_DNA"/>
</dbReference>
<dbReference type="InterPro" id="IPR050741">
    <property type="entry name" value="Acyl-CoA_dehydrogenase"/>
</dbReference>
<proteinExistence type="inferred from homology"/>
<name>A0A1I1AD29_9ACTN</name>
<accession>A0A1I1AD29</accession>
<dbReference type="Gene3D" id="1.20.140.10">
    <property type="entry name" value="Butyryl-CoA Dehydrogenase, subunit A, domain 3"/>
    <property type="match status" value="1"/>
</dbReference>
<dbReference type="InterPro" id="IPR013786">
    <property type="entry name" value="AcylCoA_DH/ox_N"/>
</dbReference>
<dbReference type="FunFam" id="1.20.140.10:FF:000001">
    <property type="entry name" value="Acyl-CoA dehydrogenase"/>
    <property type="match status" value="1"/>
</dbReference>
<dbReference type="InterPro" id="IPR009075">
    <property type="entry name" value="AcylCo_DH/oxidase_C"/>
</dbReference>
<dbReference type="Proteomes" id="UP000233565">
    <property type="component" value="Unassembled WGS sequence"/>
</dbReference>
<evidence type="ECO:0000256" key="6">
    <source>
        <dbReference type="ARBA" id="ARBA00023002"/>
    </source>
</evidence>
<gene>
    <name evidence="14" type="ORF">CXG46_03460</name>
    <name evidence="15" type="ORF">SAMN05192575_108164</name>
</gene>
<dbReference type="SUPFAM" id="SSF47203">
    <property type="entry name" value="Acyl-CoA dehydrogenase C-terminal domain-like"/>
    <property type="match status" value="1"/>
</dbReference>
<keyword evidence="4 10" id="KW-0285">Flavoprotein</keyword>
<evidence type="ECO:0000256" key="5">
    <source>
        <dbReference type="ARBA" id="ARBA00022827"/>
    </source>
</evidence>
<dbReference type="InterPro" id="IPR037069">
    <property type="entry name" value="AcylCoA_DH/ox_N_sf"/>
</dbReference>
<evidence type="ECO:0000256" key="1">
    <source>
        <dbReference type="ARBA" id="ARBA00001974"/>
    </source>
</evidence>
<evidence type="ECO:0000313" key="17">
    <source>
        <dbReference type="Proteomes" id="UP000233565"/>
    </source>
</evidence>